<accession>A0AAD4R2Z3</accession>
<keyword evidence="3" id="KW-1185">Reference proteome</keyword>
<organism evidence="2 3">
    <name type="scientific">Ditylenchus destructor</name>
    <dbReference type="NCBI Taxonomy" id="166010"/>
    <lineage>
        <taxon>Eukaryota</taxon>
        <taxon>Metazoa</taxon>
        <taxon>Ecdysozoa</taxon>
        <taxon>Nematoda</taxon>
        <taxon>Chromadorea</taxon>
        <taxon>Rhabditida</taxon>
        <taxon>Tylenchina</taxon>
        <taxon>Tylenchomorpha</taxon>
        <taxon>Sphaerularioidea</taxon>
        <taxon>Anguinidae</taxon>
        <taxon>Anguininae</taxon>
        <taxon>Ditylenchus</taxon>
    </lineage>
</organism>
<comment type="caution">
    <text evidence="2">The sequence shown here is derived from an EMBL/GenBank/DDBJ whole genome shotgun (WGS) entry which is preliminary data.</text>
</comment>
<dbReference type="Proteomes" id="UP001201812">
    <property type="component" value="Unassembled WGS sequence"/>
</dbReference>
<dbReference type="EMBL" id="JAKKPZ010000048">
    <property type="protein sequence ID" value="KAI1706420.1"/>
    <property type="molecule type" value="Genomic_DNA"/>
</dbReference>
<dbReference type="SMART" id="SM00755">
    <property type="entry name" value="Grip"/>
    <property type="match status" value="1"/>
</dbReference>
<proteinExistence type="predicted"/>
<evidence type="ECO:0000313" key="2">
    <source>
        <dbReference type="EMBL" id="KAI1706420.1"/>
    </source>
</evidence>
<reference evidence="2" key="1">
    <citation type="submission" date="2022-01" db="EMBL/GenBank/DDBJ databases">
        <title>Genome Sequence Resource for Two Populations of Ditylenchus destructor, the Migratory Endoparasitic Phytonematode.</title>
        <authorList>
            <person name="Zhang H."/>
            <person name="Lin R."/>
            <person name="Xie B."/>
        </authorList>
    </citation>
    <scope>NUCLEOTIDE SEQUENCE</scope>
    <source>
        <strain evidence="2">BazhouSP</strain>
    </source>
</reference>
<feature type="domain" description="GRIP" evidence="1">
    <location>
        <begin position="43"/>
        <end position="93"/>
    </location>
</feature>
<name>A0AAD4R2Z3_9BILA</name>
<dbReference type="InterPro" id="IPR000237">
    <property type="entry name" value="GRIP_dom"/>
</dbReference>
<evidence type="ECO:0000259" key="1">
    <source>
        <dbReference type="PROSITE" id="PS50913"/>
    </source>
</evidence>
<evidence type="ECO:0000313" key="3">
    <source>
        <dbReference type="Proteomes" id="UP001201812"/>
    </source>
</evidence>
<dbReference type="Gene3D" id="1.10.220.60">
    <property type="entry name" value="GRIP domain"/>
    <property type="match status" value="1"/>
</dbReference>
<dbReference type="PROSITE" id="PS50913">
    <property type="entry name" value="GRIP"/>
    <property type="match status" value="1"/>
</dbReference>
<gene>
    <name evidence="2" type="ORF">DdX_13081</name>
</gene>
<sequence length="95" mass="11132">MVRLSEIKVRDIEQSTLSKDMQYLQIIETLKEEIRVLEGRLNLERSETNMAYLRNIFIQFVNSNSSTGRKHILKAIAAVLRLTPIEMKRIDGWNL</sequence>
<protein>
    <submittedName>
        <fullName evidence="2">GRIP domain-containing protein</fullName>
    </submittedName>
</protein>
<dbReference type="AlphaFoldDB" id="A0AAD4R2Z3"/>
<dbReference type="Pfam" id="PF01465">
    <property type="entry name" value="GRIP"/>
    <property type="match status" value="1"/>
</dbReference>